<proteinExistence type="predicted"/>
<protein>
    <submittedName>
        <fullName evidence="1">10869_t:CDS:1</fullName>
    </submittedName>
</protein>
<name>A0A9N9JWI5_9GLOM</name>
<comment type="caution">
    <text evidence="1">The sequence shown here is derived from an EMBL/GenBank/DDBJ whole genome shotgun (WGS) entry which is preliminary data.</text>
</comment>
<evidence type="ECO:0000313" key="1">
    <source>
        <dbReference type="EMBL" id="CAG8800704.1"/>
    </source>
</evidence>
<gene>
    <name evidence="1" type="ORF">CPELLU_LOCUS17691</name>
</gene>
<dbReference type="AlphaFoldDB" id="A0A9N9JWI5"/>
<feature type="non-terminal residue" evidence="1">
    <location>
        <position position="387"/>
    </location>
</feature>
<accession>A0A9N9JWI5</accession>
<dbReference type="Proteomes" id="UP000789759">
    <property type="component" value="Unassembled WGS sequence"/>
</dbReference>
<evidence type="ECO:0000313" key="2">
    <source>
        <dbReference type="Proteomes" id="UP000789759"/>
    </source>
</evidence>
<dbReference type="EMBL" id="CAJVQA010031113">
    <property type="protein sequence ID" value="CAG8800704.1"/>
    <property type="molecule type" value="Genomic_DNA"/>
</dbReference>
<reference evidence="1" key="1">
    <citation type="submission" date="2021-06" db="EMBL/GenBank/DDBJ databases">
        <authorList>
            <person name="Kallberg Y."/>
            <person name="Tangrot J."/>
            <person name="Rosling A."/>
        </authorList>
    </citation>
    <scope>NUCLEOTIDE SEQUENCE</scope>
    <source>
        <strain evidence="1">FL966</strain>
    </source>
</reference>
<sequence length="387" mass="45117">MPPITSSKRSKPPNAFVIFRTFLNDAINQDNKKFKASISLKKTSPTEKVTSTSGLAKDLWHKYLLIQNIYRSLYNKEFVDKNHGVCSFSVSGIFGNLNDFYCELSKNNDPNSSENKLHELLKRGYDYLLSPTREKYKEIVREQPRYSQSSGTLDKISSKRIDLLINFVTNKINLKASFFEPFKSKCAFLCNSCKVELNLDFLYSEMFKFLKNKSELPDNIFIDKIPDELQAKYNQISEKYLHNISSKQQKDQLAEYNDISNEQEHMKQSMPFTIGDYSGLLAKEFLSNLRLRYPTLKYYNDCYKKMFGEEYAEENTSPTWLLKRLLECLLRKKGYKITKPHYLYTACAEALECNKNKHIIDAYKQLSLDMKESISYKLARDTLSSAK</sequence>
<keyword evidence="2" id="KW-1185">Reference proteome</keyword>
<organism evidence="1 2">
    <name type="scientific">Cetraspora pellucida</name>
    <dbReference type="NCBI Taxonomy" id="1433469"/>
    <lineage>
        <taxon>Eukaryota</taxon>
        <taxon>Fungi</taxon>
        <taxon>Fungi incertae sedis</taxon>
        <taxon>Mucoromycota</taxon>
        <taxon>Glomeromycotina</taxon>
        <taxon>Glomeromycetes</taxon>
        <taxon>Diversisporales</taxon>
        <taxon>Gigasporaceae</taxon>
        <taxon>Cetraspora</taxon>
    </lineage>
</organism>